<evidence type="ECO:0000259" key="1">
    <source>
        <dbReference type="Pfam" id="PF00668"/>
    </source>
</evidence>
<dbReference type="EMBL" id="JAUSRO010000013">
    <property type="protein sequence ID" value="MDP9901732.1"/>
    <property type="molecule type" value="Genomic_DNA"/>
</dbReference>
<dbReference type="PANTHER" id="PTHR45398">
    <property type="match status" value="1"/>
</dbReference>
<accession>A0ABT9SEE8</accession>
<dbReference type="RefSeq" id="WP_307691496.1">
    <property type="nucleotide sequence ID" value="NZ_JAUSRO010000013.1"/>
</dbReference>
<reference evidence="2 3" key="1">
    <citation type="submission" date="2023-07" db="EMBL/GenBank/DDBJ databases">
        <title>Sorghum-associated microbial communities from plants grown in Nebraska, USA.</title>
        <authorList>
            <person name="Schachtman D."/>
        </authorList>
    </citation>
    <scope>NUCLEOTIDE SEQUENCE [LARGE SCALE GENOMIC DNA]</scope>
    <source>
        <strain evidence="2 3">DS1607</strain>
    </source>
</reference>
<dbReference type="InterPro" id="IPR001242">
    <property type="entry name" value="Condensation_dom"/>
</dbReference>
<comment type="caution">
    <text evidence="2">The sequence shown here is derived from an EMBL/GenBank/DDBJ whole genome shotgun (WGS) entry which is preliminary data.</text>
</comment>
<evidence type="ECO:0000313" key="3">
    <source>
        <dbReference type="Proteomes" id="UP001226867"/>
    </source>
</evidence>
<dbReference type="Gene3D" id="3.30.559.30">
    <property type="entry name" value="Nonribosomal peptide synthetase, condensation domain"/>
    <property type="match status" value="1"/>
</dbReference>
<dbReference type="CDD" id="cd19531">
    <property type="entry name" value="LCL_NRPS-like"/>
    <property type="match status" value="1"/>
</dbReference>
<dbReference type="Gene3D" id="3.30.559.10">
    <property type="entry name" value="Chloramphenicol acetyltransferase-like domain"/>
    <property type="match status" value="1"/>
</dbReference>
<dbReference type="InterPro" id="IPR023213">
    <property type="entry name" value="CAT-like_dom_sf"/>
</dbReference>
<gene>
    <name evidence="2" type="ORF">J2W36_004001</name>
</gene>
<protein>
    <recommendedName>
        <fullName evidence="1">Condensation domain-containing protein</fullName>
    </recommendedName>
</protein>
<dbReference type="Proteomes" id="UP001226867">
    <property type="component" value="Unassembled WGS sequence"/>
</dbReference>
<dbReference type="PANTHER" id="PTHR45398:SF1">
    <property type="entry name" value="ENZYME, PUTATIVE (JCVI)-RELATED"/>
    <property type="match status" value="1"/>
</dbReference>
<proteinExistence type="predicted"/>
<keyword evidence="3" id="KW-1185">Reference proteome</keyword>
<dbReference type="Pfam" id="PF00668">
    <property type="entry name" value="Condensation"/>
    <property type="match status" value="1"/>
</dbReference>
<feature type="domain" description="Condensation" evidence="1">
    <location>
        <begin position="26"/>
        <end position="473"/>
    </location>
</feature>
<evidence type="ECO:0000313" key="2">
    <source>
        <dbReference type="EMBL" id="MDP9901732.1"/>
    </source>
</evidence>
<organism evidence="2 3">
    <name type="scientific">Variovorax ginsengisoli</name>
    <dbReference type="NCBI Taxonomy" id="363844"/>
    <lineage>
        <taxon>Bacteria</taxon>
        <taxon>Pseudomonadati</taxon>
        <taxon>Pseudomonadota</taxon>
        <taxon>Betaproteobacteria</taxon>
        <taxon>Burkholderiales</taxon>
        <taxon>Comamonadaceae</taxon>
        <taxon>Variovorax</taxon>
    </lineage>
</organism>
<dbReference type="SUPFAM" id="SSF52777">
    <property type="entry name" value="CoA-dependent acyltransferases"/>
    <property type="match status" value="2"/>
</dbReference>
<name>A0ABT9SEE8_9BURK</name>
<feature type="non-terminal residue" evidence="2">
    <location>
        <position position="512"/>
    </location>
</feature>
<sequence>MSSIQMATNPAWDDDDEILSRVAEGDEVPLSYAQEQMWFLQSLEPGLTAYNLPRTFRLRGPIDADALERAFQALVERHAILRTRFFERDGVALQTVQAKADFKLECVDLSQHTGQERTAALDALVHRTTQHVFDLGTAPALVARLARLGNDEHVLTVCLHHIVSDAWSNPILAGDLGAAYEQALRTPGAVHLPPLRVQYADYALWQRERVHADDLARQLYYWNKHLGDEVPVLDLPTDAERPARQTFSGALHGFALDTELAIALQKFCRAEKCTPFVVLLAAWQMVLGRFSGQNDFAIGVPNAGRHRDEVRDLMGFFITTQVFRARLAPGRTLREICRQVRADAMSALQHADLPFEVLLASRKVHRDAARSPLFQVMFGVQMADGSVDVAFDGTRAELVAAEHSTAKFELSLDFQIDAQGAYAQLEYNTDLFAPATAVRLAKSYMQLLEMLTTQPDRLFASVDLSDHAQRAQLAAWGTNALSYDGGEPVHALIGRQVALRADAPALVYGEES</sequence>